<name>A0A0F8ZHG7_9ZZZZ</name>
<protein>
    <recommendedName>
        <fullName evidence="2">DUF1059 domain-containing protein</fullName>
    </recommendedName>
</protein>
<evidence type="ECO:0000313" key="1">
    <source>
        <dbReference type="EMBL" id="KKK85470.1"/>
    </source>
</evidence>
<proteinExistence type="predicted"/>
<accession>A0A0F8ZHG7</accession>
<organism evidence="1">
    <name type="scientific">marine sediment metagenome</name>
    <dbReference type="NCBI Taxonomy" id="412755"/>
    <lineage>
        <taxon>unclassified sequences</taxon>
        <taxon>metagenomes</taxon>
        <taxon>ecological metagenomes</taxon>
    </lineage>
</organism>
<comment type="caution">
    <text evidence="1">The sequence shown here is derived from an EMBL/GenBank/DDBJ whole genome shotgun (WGS) entry which is preliminary data.</text>
</comment>
<dbReference type="EMBL" id="LAZR01051294">
    <property type="protein sequence ID" value="KKK85470.1"/>
    <property type="molecule type" value="Genomic_DNA"/>
</dbReference>
<reference evidence="1" key="1">
    <citation type="journal article" date="2015" name="Nature">
        <title>Complex archaea that bridge the gap between prokaryotes and eukaryotes.</title>
        <authorList>
            <person name="Spang A."/>
            <person name="Saw J.H."/>
            <person name="Jorgensen S.L."/>
            <person name="Zaremba-Niedzwiedzka K."/>
            <person name="Martijn J."/>
            <person name="Lind A.E."/>
            <person name="van Eijk R."/>
            <person name="Schleper C."/>
            <person name="Guy L."/>
            <person name="Ettema T.J."/>
        </authorList>
    </citation>
    <scope>NUCLEOTIDE SEQUENCE</scope>
</reference>
<dbReference type="AlphaFoldDB" id="A0A0F8ZHG7"/>
<evidence type="ECO:0008006" key="2">
    <source>
        <dbReference type="Google" id="ProtNLM"/>
    </source>
</evidence>
<sequence>MKKMTCKELDGVCDTEITGATPEEMGENAAKHAMSVNDEAHLAKMMEMREMQKDPEVVKKWMDDFQAKFDSLPDA</sequence>
<gene>
    <name evidence="1" type="ORF">LCGC14_2772970</name>
</gene>